<evidence type="ECO:0000313" key="1">
    <source>
        <dbReference type="EMBL" id="CAI8025269.1"/>
    </source>
</evidence>
<dbReference type="EMBL" id="CASHTH010002136">
    <property type="protein sequence ID" value="CAI8025269.1"/>
    <property type="molecule type" value="Genomic_DNA"/>
</dbReference>
<dbReference type="Proteomes" id="UP001174909">
    <property type="component" value="Unassembled WGS sequence"/>
</dbReference>
<reference evidence="1" key="1">
    <citation type="submission" date="2023-03" db="EMBL/GenBank/DDBJ databases">
        <authorList>
            <person name="Steffen K."/>
            <person name="Cardenas P."/>
        </authorList>
    </citation>
    <scope>NUCLEOTIDE SEQUENCE</scope>
</reference>
<sequence>SSPQLQTLVCGGLARGSFSTGQEGYRQSESNSSLCVSRTATPLVVIPSAQPLSQSSDEGMAELIGGASSHGISSDDRGRVCSEVTVESVVPFVESAAPQLLGHHSKPDPEPLYNRVPSVNRSMTLEDCARYISTDTLDRTVYDLDSLARSSGGCGESVSISQGRK</sequence>
<name>A0AA35WLY5_GEOBA</name>
<accession>A0AA35WLY5</accession>
<gene>
    <name evidence="1" type="ORF">GBAR_LOCUS14617</name>
</gene>
<proteinExistence type="predicted"/>
<protein>
    <submittedName>
        <fullName evidence="1">Uncharacterized protein</fullName>
    </submittedName>
</protein>
<evidence type="ECO:0000313" key="2">
    <source>
        <dbReference type="Proteomes" id="UP001174909"/>
    </source>
</evidence>
<feature type="non-terminal residue" evidence="1">
    <location>
        <position position="1"/>
    </location>
</feature>
<comment type="caution">
    <text evidence="1">The sequence shown here is derived from an EMBL/GenBank/DDBJ whole genome shotgun (WGS) entry which is preliminary data.</text>
</comment>
<dbReference type="AlphaFoldDB" id="A0AA35WLY5"/>
<keyword evidence="2" id="KW-1185">Reference proteome</keyword>
<organism evidence="1 2">
    <name type="scientific">Geodia barretti</name>
    <name type="common">Barrett's horny sponge</name>
    <dbReference type="NCBI Taxonomy" id="519541"/>
    <lineage>
        <taxon>Eukaryota</taxon>
        <taxon>Metazoa</taxon>
        <taxon>Porifera</taxon>
        <taxon>Demospongiae</taxon>
        <taxon>Heteroscleromorpha</taxon>
        <taxon>Tetractinellida</taxon>
        <taxon>Astrophorina</taxon>
        <taxon>Geodiidae</taxon>
        <taxon>Geodia</taxon>
    </lineage>
</organism>